<feature type="compositionally biased region" description="Basic and acidic residues" evidence="1">
    <location>
        <begin position="24"/>
        <end position="44"/>
    </location>
</feature>
<evidence type="ECO:0000256" key="1">
    <source>
        <dbReference type="SAM" id="MobiDB-lite"/>
    </source>
</evidence>
<dbReference type="AlphaFoldDB" id="A0A4Y1S270"/>
<accession>A0A4Y1S270</accession>
<reference evidence="2" key="1">
    <citation type="journal article" date="2019" name="Science">
        <title>Mutation of a bHLH transcription factor allowed almond domestication.</title>
        <authorList>
            <person name="Sanchez-Perez R."/>
            <person name="Pavan S."/>
            <person name="Mazzeo R."/>
            <person name="Moldovan C."/>
            <person name="Aiese Cigliano R."/>
            <person name="Del Cueto J."/>
            <person name="Ricciardi F."/>
            <person name="Lotti C."/>
            <person name="Ricciardi L."/>
            <person name="Dicenta F."/>
            <person name="Lopez-Marques R.L."/>
            <person name="Lindberg Moller B."/>
        </authorList>
    </citation>
    <scope>NUCLEOTIDE SEQUENCE</scope>
</reference>
<feature type="region of interest" description="Disordered" evidence="1">
    <location>
        <begin position="135"/>
        <end position="166"/>
    </location>
</feature>
<organism evidence="2">
    <name type="scientific">Prunus dulcis</name>
    <name type="common">Almond</name>
    <name type="synonym">Amygdalus dulcis</name>
    <dbReference type="NCBI Taxonomy" id="3755"/>
    <lineage>
        <taxon>Eukaryota</taxon>
        <taxon>Viridiplantae</taxon>
        <taxon>Streptophyta</taxon>
        <taxon>Embryophyta</taxon>
        <taxon>Tracheophyta</taxon>
        <taxon>Spermatophyta</taxon>
        <taxon>Magnoliopsida</taxon>
        <taxon>eudicotyledons</taxon>
        <taxon>Gunneridae</taxon>
        <taxon>Pentapetalae</taxon>
        <taxon>rosids</taxon>
        <taxon>fabids</taxon>
        <taxon>Rosales</taxon>
        <taxon>Rosaceae</taxon>
        <taxon>Amygdaloideae</taxon>
        <taxon>Amygdaleae</taxon>
        <taxon>Prunus</taxon>
    </lineage>
</organism>
<evidence type="ECO:0000313" key="2">
    <source>
        <dbReference type="EMBL" id="BBH10248.1"/>
    </source>
</evidence>
<protein>
    <submittedName>
        <fullName evidence="2">Uncharacterized protein</fullName>
    </submittedName>
</protein>
<name>A0A4Y1S270_PRUDU</name>
<feature type="region of interest" description="Disordered" evidence="1">
    <location>
        <begin position="1"/>
        <end position="119"/>
    </location>
</feature>
<feature type="compositionally biased region" description="Polar residues" evidence="1">
    <location>
        <begin position="88"/>
        <end position="100"/>
    </location>
</feature>
<dbReference type="EMBL" id="AP019304">
    <property type="protein sequence ID" value="BBH10248.1"/>
    <property type="molecule type" value="Genomic_DNA"/>
</dbReference>
<gene>
    <name evidence="2" type="ORF">Prudu_022982</name>
</gene>
<proteinExistence type="predicted"/>
<feature type="compositionally biased region" description="Low complexity" evidence="1">
    <location>
        <begin position="146"/>
        <end position="155"/>
    </location>
</feature>
<sequence>MSADPEGHLHFSFEAELCDATPEVFDRSPPKPERTISDRHDEQTSAHLVMPGPGGKATSSGKRAIELHGTQESRDDQDIPAPLGGQGANSSSKTSTQVQGAQEEGQGDNQNLESESVEDDNFLIPLNMIRVEDATGGTSEEKAAPKVKAQAAAPATRRKRKRREDPKTYVPLAFREKKCQEYYFYEYAIITGISNLEHELSVRSYQICSKLLNFEPNEP</sequence>
<feature type="compositionally biased region" description="Basic and acidic residues" evidence="1">
    <location>
        <begin position="1"/>
        <end position="13"/>
    </location>
</feature>
<feature type="compositionally biased region" description="Basic and acidic residues" evidence="1">
    <location>
        <begin position="63"/>
        <end position="77"/>
    </location>
</feature>